<dbReference type="InterPro" id="IPR003439">
    <property type="entry name" value="ABC_transporter-like_ATP-bd"/>
</dbReference>
<dbReference type="EC" id="7.6.2.9" evidence="9"/>
<evidence type="ECO:0000256" key="2">
    <source>
        <dbReference type="ARBA" id="ARBA00022475"/>
    </source>
</evidence>
<dbReference type="GO" id="GO:0005524">
    <property type="term" value="F:ATP binding"/>
    <property type="evidence" value="ECO:0007669"/>
    <property type="project" value="UniProtKB-KW"/>
</dbReference>
<keyword evidence="1" id="KW-0813">Transport</keyword>
<dbReference type="SMART" id="SM00382">
    <property type="entry name" value="AAA"/>
    <property type="match status" value="1"/>
</dbReference>
<evidence type="ECO:0000256" key="7">
    <source>
        <dbReference type="ARBA" id="ARBA00023065"/>
    </source>
</evidence>
<evidence type="ECO:0000256" key="10">
    <source>
        <dbReference type="PROSITE-ProRule" id="PRU00182"/>
    </source>
</evidence>
<dbReference type="GO" id="GO:0003723">
    <property type="term" value="F:RNA binding"/>
    <property type="evidence" value="ECO:0007669"/>
    <property type="project" value="UniProtKB-KW"/>
</dbReference>
<dbReference type="PROSITE" id="PS00211">
    <property type="entry name" value="ABC_TRANSPORTER_1"/>
    <property type="match status" value="1"/>
</dbReference>
<name>A0AAU9EJP1_9FIRM</name>
<dbReference type="InterPro" id="IPR027417">
    <property type="entry name" value="P-loop_NTPase"/>
</dbReference>
<evidence type="ECO:0000256" key="3">
    <source>
        <dbReference type="ARBA" id="ARBA00022496"/>
    </source>
</evidence>
<dbReference type="SUPFAM" id="SSF52540">
    <property type="entry name" value="P-loop containing nucleoside triphosphate hydrolases"/>
    <property type="match status" value="1"/>
</dbReference>
<gene>
    <name evidence="12" type="ORF">HLPR_21390</name>
</gene>
<sequence>MNIEIKNISKKFGETKVVEDISFKVEKGDLLSILGESGAGKTTILRIIAGTIKADSGSIIIDGKDVTNISPDKRNIGYVFQTPLLFPHMNVEANICFSLEIRKWTKEKMKERTKELLELLHIEGLEKRMPSEISGGQKQRVAIARALAFNPRVLLMDEPFSSLDPRLREEMGALIKKIQEKLKITIIFVTHDRDESMALSKEILLISKGKKLQKDSPKNIYYSPKTKEVAKYMGDCNFISGILSDNLFKTEIGEFKVPKNTNSNFVLLIRPHQIKIDETRSGYLIESCKVIGKKALYMVNSKKTQKTFLVEEFSNNILQTGVEVGLIFPKHSIHYI</sequence>
<dbReference type="InterPro" id="IPR003593">
    <property type="entry name" value="AAA+_ATPase"/>
</dbReference>
<dbReference type="SUPFAM" id="SSF50331">
    <property type="entry name" value="MOP-like"/>
    <property type="match status" value="1"/>
</dbReference>
<keyword evidence="2" id="KW-1003">Cell membrane</keyword>
<dbReference type="AlphaFoldDB" id="A0AAU9EJP1"/>
<evidence type="ECO:0000313" key="13">
    <source>
        <dbReference type="Proteomes" id="UP001321786"/>
    </source>
</evidence>
<dbReference type="EMBL" id="AP028654">
    <property type="protein sequence ID" value="BEP29808.1"/>
    <property type="molecule type" value="Genomic_DNA"/>
</dbReference>
<evidence type="ECO:0000313" key="12">
    <source>
        <dbReference type="EMBL" id="BEP29808.1"/>
    </source>
</evidence>
<dbReference type="GO" id="GO:0015408">
    <property type="term" value="F:ABC-type ferric iron transporter activity"/>
    <property type="evidence" value="ECO:0007669"/>
    <property type="project" value="InterPro"/>
</dbReference>
<dbReference type="PROSITE" id="PS50893">
    <property type="entry name" value="ABC_TRANSPORTER_2"/>
    <property type="match status" value="1"/>
</dbReference>
<evidence type="ECO:0000256" key="5">
    <source>
        <dbReference type="ARBA" id="ARBA00022840"/>
    </source>
</evidence>
<keyword evidence="6" id="KW-0408">Iron</keyword>
<dbReference type="PANTHER" id="PTHR42781:SF4">
    <property type="entry name" value="SPERMIDINE_PUTRESCINE IMPORT ATP-BINDING PROTEIN POTA"/>
    <property type="match status" value="1"/>
</dbReference>
<protein>
    <recommendedName>
        <fullName evidence="9">ABC-type quaternary amine transporter</fullName>
        <ecNumber evidence="9">7.6.2.9</ecNumber>
    </recommendedName>
</protein>
<evidence type="ECO:0000256" key="1">
    <source>
        <dbReference type="ARBA" id="ARBA00022448"/>
    </source>
</evidence>
<dbReference type="Proteomes" id="UP001321786">
    <property type="component" value="Chromosome"/>
</dbReference>
<keyword evidence="8" id="KW-0472">Membrane</keyword>
<dbReference type="RefSeq" id="WP_338535422.1">
    <property type="nucleotide sequence ID" value="NZ_AP028654.1"/>
</dbReference>
<dbReference type="GO" id="GO:0016020">
    <property type="term" value="C:membrane"/>
    <property type="evidence" value="ECO:0007669"/>
    <property type="project" value="InterPro"/>
</dbReference>
<dbReference type="PROSITE" id="PS50889">
    <property type="entry name" value="S4"/>
    <property type="match status" value="1"/>
</dbReference>
<dbReference type="GO" id="GO:0016887">
    <property type="term" value="F:ATP hydrolysis activity"/>
    <property type="evidence" value="ECO:0007669"/>
    <property type="project" value="InterPro"/>
</dbReference>
<accession>A0AAU9EJP1</accession>
<dbReference type="InterPro" id="IPR015853">
    <property type="entry name" value="ABC_transpr_FbpC"/>
</dbReference>
<evidence type="ECO:0000256" key="4">
    <source>
        <dbReference type="ARBA" id="ARBA00022741"/>
    </source>
</evidence>
<keyword evidence="7" id="KW-0406">Ion transport</keyword>
<proteinExistence type="predicted"/>
<dbReference type="InterPro" id="IPR017871">
    <property type="entry name" value="ABC_transporter-like_CS"/>
</dbReference>
<keyword evidence="13" id="KW-1185">Reference proteome</keyword>
<evidence type="ECO:0000256" key="8">
    <source>
        <dbReference type="ARBA" id="ARBA00023136"/>
    </source>
</evidence>
<dbReference type="FunFam" id="3.40.50.300:FF:000425">
    <property type="entry name" value="Probable ABC transporter, ATP-binding subunit"/>
    <property type="match status" value="1"/>
</dbReference>
<keyword evidence="3" id="KW-0410">Iron transport</keyword>
<organism evidence="12 13">
    <name type="scientific">Helicovermis profundi</name>
    <dbReference type="NCBI Taxonomy" id="3065157"/>
    <lineage>
        <taxon>Bacteria</taxon>
        <taxon>Bacillati</taxon>
        <taxon>Bacillota</taxon>
        <taxon>Clostridia</taxon>
        <taxon>Helicovermis</taxon>
    </lineage>
</organism>
<dbReference type="PANTHER" id="PTHR42781">
    <property type="entry name" value="SPERMIDINE/PUTRESCINE IMPORT ATP-BINDING PROTEIN POTA"/>
    <property type="match status" value="1"/>
</dbReference>
<dbReference type="KEGG" id="hprf:HLPR_21390"/>
<dbReference type="InterPro" id="IPR050093">
    <property type="entry name" value="ABC_SmlMolc_Importer"/>
</dbReference>
<dbReference type="Pfam" id="PF00005">
    <property type="entry name" value="ABC_tran"/>
    <property type="match status" value="1"/>
</dbReference>
<evidence type="ECO:0000259" key="11">
    <source>
        <dbReference type="PROSITE" id="PS50893"/>
    </source>
</evidence>
<reference evidence="12 13" key="1">
    <citation type="submission" date="2023-08" db="EMBL/GenBank/DDBJ databases">
        <title>Helicovermis profunda gen. nov., sp. nov., a novel mesophilic, fermentative bacterium within the Bacillota from a deep-sea hydrothermal vent chimney.</title>
        <authorList>
            <person name="Miyazaki U."/>
            <person name="Mizutani D."/>
            <person name="Hashimoto Y."/>
            <person name="Tame A."/>
            <person name="Sawayama S."/>
            <person name="Miyazaki J."/>
            <person name="Takai K."/>
            <person name="Nakagawa S."/>
        </authorList>
    </citation>
    <scope>NUCLEOTIDE SEQUENCE [LARGE SCALE GENOMIC DNA]</scope>
    <source>
        <strain evidence="12 13">S502</strain>
    </source>
</reference>
<dbReference type="InterPro" id="IPR008995">
    <property type="entry name" value="Mo/tungstate-bd_C_term_dom"/>
</dbReference>
<dbReference type="GO" id="GO:0015418">
    <property type="term" value="F:ABC-type quaternary ammonium compound transporting activity"/>
    <property type="evidence" value="ECO:0007669"/>
    <property type="project" value="UniProtKB-EC"/>
</dbReference>
<keyword evidence="5 12" id="KW-0067">ATP-binding</keyword>
<dbReference type="Gene3D" id="3.40.50.300">
    <property type="entry name" value="P-loop containing nucleotide triphosphate hydrolases"/>
    <property type="match status" value="1"/>
</dbReference>
<evidence type="ECO:0000256" key="6">
    <source>
        <dbReference type="ARBA" id="ARBA00023004"/>
    </source>
</evidence>
<keyword evidence="4" id="KW-0547">Nucleotide-binding</keyword>
<feature type="domain" description="ABC transporter" evidence="11">
    <location>
        <begin position="3"/>
        <end position="233"/>
    </location>
</feature>
<evidence type="ECO:0000256" key="9">
    <source>
        <dbReference type="ARBA" id="ARBA00066388"/>
    </source>
</evidence>
<dbReference type="CDD" id="cd03259">
    <property type="entry name" value="ABC_Carb_Solutes_like"/>
    <property type="match status" value="1"/>
</dbReference>
<keyword evidence="10" id="KW-0694">RNA-binding</keyword>